<keyword evidence="3 4" id="KW-0472">Membrane</keyword>
<organism evidence="6">
    <name type="scientific">uncultured Gemmatimonadota bacterium</name>
    <dbReference type="NCBI Taxonomy" id="203437"/>
    <lineage>
        <taxon>Bacteria</taxon>
        <taxon>Pseudomonadati</taxon>
        <taxon>Gemmatimonadota</taxon>
        <taxon>environmental samples</taxon>
    </lineage>
</organism>
<keyword evidence="1 4" id="KW-0812">Transmembrane</keyword>
<evidence type="ECO:0000256" key="1">
    <source>
        <dbReference type="ARBA" id="ARBA00022692"/>
    </source>
</evidence>
<evidence type="ECO:0000256" key="2">
    <source>
        <dbReference type="ARBA" id="ARBA00022989"/>
    </source>
</evidence>
<dbReference type="PANTHER" id="PTHR23518:SF2">
    <property type="entry name" value="MAJOR FACILITATOR SUPERFAMILY TRANSPORTER"/>
    <property type="match status" value="1"/>
</dbReference>
<feature type="domain" description="Major facilitator superfamily (MFS) profile" evidence="5">
    <location>
        <begin position="23"/>
        <end position="366"/>
    </location>
</feature>
<feature type="transmembrane region" description="Helical" evidence="4">
    <location>
        <begin position="155"/>
        <end position="175"/>
    </location>
</feature>
<dbReference type="Gene3D" id="1.20.1250.20">
    <property type="entry name" value="MFS general substrate transporter like domains"/>
    <property type="match status" value="2"/>
</dbReference>
<proteinExistence type="predicted"/>
<gene>
    <name evidence="6" type="ORF">AVDCRST_MAG89-2045</name>
</gene>
<dbReference type="GO" id="GO:0022857">
    <property type="term" value="F:transmembrane transporter activity"/>
    <property type="evidence" value="ECO:0007669"/>
    <property type="project" value="InterPro"/>
</dbReference>
<evidence type="ECO:0000259" key="5">
    <source>
        <dbReference type="PROSITE" id="PS50850"/>
    </source>
</evidence>
<dbReference type="SUPFAM" id="SSF103473">
    <property type="entry name" value="MFS general substrate transporter"/>
    <property type="match status" value="1"/>
</dbReference>
<feature type="transmembrane region" description="Helical" evidence="4">
    <location>
        <begin position="41"/>
        <end position="63"/>
    </location>
</feature>
<reference evidence="6" key="1">
    <citation type="submission" date="2020-02" db="EMBL/GenBank/DDBJ databases">
        <authorList>
            <person name="Meier V. D."/>
        </authorList>
    </citation>
    <scope>NUCLEOTIDE SEQUENCE</scope>
    <source>
        <strain evidence="6">AVDCRST_MAG89</strain>
    </source>
</reference>
<dbReference type="PROSITE" id="PS50850">
    <property type="entry name" value="MFS"/>
    <property type="match status" value="1"/>
</dbReference>
<dbReference type="InterPro" id="IPR036259">
    <property type="entry name" value="MFS_trans_sf"/>
</dbReference>
<evidence type="ECO:0000256" key="4">
    <source>
        <dbReference type="SAM" id="Phobius"/>
    </source>
</evidence>
<keyword evidence="2 4" id="KW-1133">Transmembrane helix</keyword>
<feature type="non-terminal residue" evidence="6">
    <location>
        <position position="366"/>
    </location>
</feature>
<dbReference type="PANTHER" id="PTHR23518">
    <property type="entry name" value="C-METHYLTRANSFERASE"/>
    <property type="match status" value="1"/>
</dbReference>
<evidence type="ECO:0000313" key="6">
    <source>
        <dbReference type="EMBL" id="CAA9329217.1"/>
    </source>
</evidence>
<dbReference type="CDD" id="cd17370">
    <property type="entry name" value="MFS_MJ1317_like"/>
    <property type="match status" value="1"/>
</dbReference>
<name>A0A6J4LD50_9BACT</name>
<evidence type="ECO:0000256" key="3">
    <source>
        <dbReference type="ARBA" id="ARBA00023136"/>
    </source>
</evidence>
<accession>A0A6J4LD50</accession>
<feature type="transmembrane region" description="Helical" evidence="4">
    <location>
        <begin position="253"/>
        <end position="274"/>
    </location>
</feature>
<feature type="transmembrane region" description="Helical" evidence="4">
    <location>
        <begin position="286"/>
        <end position="305"/>
    </location>
</feature>
<dbReference type="Pfam" id="PF07690">
    <property type="entry name" value="MFS_1"/>
    <property type="match status" value="1"/>
</dbReference>
<sequence length="366" mass="37835">MNGQDAPESPAPDARPRGLMRGNVLWLSVASFLNDAASEMIYPLLPLFLTGTLGVGAAFVGLVEGVAESASSLLKLASGWVADRTGRRKAPTAVGYAIAALGRPLIAVTTAGWQVLAVRLADRVGKGIRTAPRDALLAESVPADQRGAAFGLHRAADHAGAVAGPLIASALLLAWPGDLRTVFALAIVPGLLTLGAVLWKVRETAPASPAAAAPPRPRWSELGPTLPRYLAVLALFTLGNASDAFLLLRAAQAGVPVAAIPLLWGALHVSKAVFSAWGGRLSDRIGARRVIVAGWMVYAAVYAGFAVVGEAWQVWALFLVYGLYFGLTEAPEKALVAALAPEGRRGSAFGAYHAAIGIAALPASVL</sequence>
<dbReference type="AlphaFoldDB" id="A0A6J4LD50"/>
<dbReference type="InterPro" id="IPR020846">
    <property type="entry name" value="MFS_dom"/>
</dbReference>
<dbReference type="InterPro" id="IPR011701">
    <property type="entry name" value="MFS"/>
</dbReference>
<protein>
    <submittedName>
        <fullName evidence="6">Uncharacterized MFS-type transporter</fullName>
    </submittedName>
</protein>
<dbReference type="EMBL" id="CADCTV010000433">
    <property type="protein sequence ID" value="CAA9329217.1"/>
    <property type="molecule type" value="Genomic_DNA"/>
</dbReference>
<feature type="transmembrane region" description="Helical" evidence="4">
    <location>
        <begin position="181"/>
        <end position="199"/>
    </location>
</feature>